<dbReference type="SUPFAM" id="SSF53756">
    <property type="entry name" value="UDP-Glycosyltransferase/glycogen phosphorylase"/>
    <property type="match status" value="1"/>
</dbReference>
<keyword evidence="2" id="KW-0328">Glycosyltransferase</keyword>
<dbReference type="Pfam" id="PF13692">
    <property type="entry name" value="Glyco_trans_1_4"/>
    <property type="match status" value="1"/>
</dbReference>
<comment type="caution">
    <text evidence="4">The sequence shown here is derived from an EMBL/GenBank/DDBJ whole genome shotgun (WGS) entry which is preliminary data.</text>
</comment>
<accession>A0A199NV31</accession>
<proteinExistence type="inferred from homology"/>
<evidence type="ECO:0000313" key="5">
    <source>
        <dbReference type="Proteomes" id="UP000053171"/>
    </source>
</evidence>
<keyword evidence="5" id="KW-1185">Reference proteome</keyword>
<dbReference type="PANTHER" id="PTHR12526:SF640">
    <property type="entry name" value="COLANIC ACID BIOSYNTHESIS GLYCOSYLTRANSFERASE WCAL-RELATED"/>
    <property type="match status" value="1"/>
</dbReference>
<sequence length="362" mass="39190">MTRLYLATNNGDISGGEVMLFAIARAAREEGWEVSVIAPRTPDEVCRRADAEGYDVVRLAADSRPAYMLQLARWAARHRDAWIWCNGLVPSFALIGHRRRITHLHQVPTGANRIFAAALRIGGSVSLIPSYYGAAAVRGTRGFPNWTPVISITGRPAPPSEPVRVGFLGRISPMKGVATLAQAVRELAGNPSAGGSLELWLAGDHGHIPEDEVAVVERAIGRVPAELVVRCGRVVPERFLEQVDLLVVASECSEVFGLTAAEAMSAGVPLVVSDDGALPELLGPEHPWIARAGNAEDLAAVLRSALRTLREDPARVRRITDAAHSRWRRLYSPEAGRARVAEVLDRIRRGQDPVPPAQEGRP</sequence>
<keyword evidence="3" id="KW-0808">Transferase</keyword>
<dbReference type="RefSeq" id="WP_055684343.1">
    <property type="nucleotide sequence ID" value="NZ_CP113782.1"/>
</dbReference>
<dbReference type="EMBL" id="LJBJ02000001">
    <property type="protein sequence ID" value="OAX52919.1"/>
    <property type="molecule type" value="Genomic_DNA"/>
</dbReference>
<protein>
    <submittedName>
        <fullName evidence="4">Uncharacterized protein</fullName>
    </submittedName>
</protein>
<dbReference type="GO" id="GO:0016757">
    <property type="term" value="F:glycosyltransferase activity"/>
    <property type="evidence" value="ECO:0007669"/>
    <property type="project" value="UniProtKB-KW"/>
</dbReference>
<dbReference type="CDD" id="cd03801">
    <property type="entry name" value="GT4_PimA-like"/>
    <property type="match status" value="1"/>
</dbReference>
<evidence type="ECO:0000256" key="2">
    <source>
        <dbReference type="ARBA" id="ARBA00022676"/>
    </source>
</evidence>
<organism evidence="4 5">
    <name type="scientific">Rothia kristinae</name>
    <dbReference type="NCBI Taxonomy" id="37923"/>
    <lineage>
        <taxon>Bacteria</taxon>
        <taxon>Bacillati</taxon>
        <taxon>Actinomycetota</taxon>
        <taxon>Actinomycetes</taxon>
        <taxon>Micrococcales</taxon>
        <taxon>Micrococcaceae</taxon>
        <taxon>Rothia</taxon>
    </lineage>
</organism>
<evidence type="ECO:0000256" key="3">
    <source>
        <dbReference type="ARBA" id="ARBA00022679"/>
    </source>
</evidence>
<dbReference type="Gene3D" id="3.40.50.2000">
    <property type="entry name" value="Glycogen Phosphorylase B"/>
    <property type="match status" value="2"/>
</dbReference>
<name>A0A199NV31_9MICC</name>
<dbReference type="PANTHER" id="PTHR12526">
    <property type="entry name" value="GLYCOSYLTRANSFERASE"/>
    <property type="match status" value="1"/>
</dbReference>
<comment type="similarity">
    <text evidence="1">Belongs to the glycosyltransferase group 1 family. Glycosyltransferase 4 subfamily.</text>
</comment>
<dbReference type="AlphaFoldDB" id="A0A199NV31"/>
<dbReference type="Proteomes" id="UP000053171">
    <property type="component" value="Unassembled WGS sequence"/>
</dbReference>
<reference evidence="4" key="1">
    <citation type="submission" date="2016-06" db="EMBL/GenBank/DDBJ databases">
        <title>Identification of putative biosynthetic pathways for the production of bioactive secondary metabolites by the marine actinomycete Kocuria kristinae RUTW2-3.</title>
        <authorList>
            <person name="Waterworth S.C."/>
            <person name="Walmsley T.A."/>
            <person name="Matongo T."/>
            <person name="Davies-Coleman M.T."/>
            <person name="Dorrington R.A."/>
        </authorList>
    </citation>
    <scope>NUCLEOTIDE SEQUENCE [LARGE SCALE GENOMIC DNA]</scope>
    <source>
        <strain evidence="4">RUTW2-3</strain>
    </source>
</reference>
<evidence type="ECO:0000313" key="4">
    <source>
        <dbReference type="EMBL" id="OAX52919.1"/>
    </source>
</evidence>
<evidence type="ECO:0000256" key="1">
    <source>
        <dbReference type="ARBA" id="ARBA00009481"/>
    </source>
</evidence>
<gene>
    <name evidence="4" type="ORF">AN277_0200700</name>
</gene>